<feature type="compositionally biased region" description="Basic and acidic residues" evidence="5">
    <location>
        <begin position="1"/>
        <end position="10"/>
    </location>
</feature>
<feature type="region of interest" description="Disordered" evidence="5">
    <location>
        <begin position="1"/>
        <end position="28"/>
    </location>
</feature>
<keyword evidence="2 4" id="KW-0547">Nucleotide-binding</keyword>
<comment type="similarity">
    <text evidence="1 4">Belongs to the 5-formyltetrahydrofolate cyclo-ligase family.</text>
</comment>
<comment type="caution">
    <text evidence="6">The sequence shown here is derived from an EMBL/GenBank/DDBJ whole genome shotgun (WGS) entry which is preliminary data.</text>
</comment>
<evidence type="ECO:0000256" key="4">
    <source>
        <dbReference type="RuleBase" id="RU361279"/>
    </source>
</evidence>
<keyword evidence="7" id="KW-1185">Reference proteome</keyword>
<proteinExistence type="inferred from homology"/>
<dbReference type="InterPro" id="IPR002698">
    <property type="entry name" value="FTHF_cligase"/>
</dbReference>
<dbReference type="Proteomes" id="UP000308038">
    <property type="component" value="Unassembled WGS sequence"/>
</dbReference>
<dbReference type="PANTHER" id="PTHR23407">
    <property type="entry name" value="ATPASE INHIBITOR/5-FORMYLTETRAHYDROFOLATE CYCLO-LIGASE"/>
    <property type="match status" value="1"/>
</dbReference>
<dbReference type="GO" id="GO:0030272">
    <property type="term" value="F:5-formyltetrahydrofolate cyclo-ligase activity"/>
    <property type="evidence" value="ECO:0007669"/>
    <property type="project" value="UniProtKB-EC"/>
</dbReference>
<dbReference type="EMBL" id="SSTI01000010">
    <property type="protein sequence ID" value="THG38664.1"/>
    <property type="molecule type" value="Genomic_DNA"/>
</dbReference>
<accession>A0ABY2QHF5</accession>
<dbReference type="Gene3D" id="3.40.50.10420">
    <property type="entry name" value="NagB/RpiA/CoA transferase-like"/>
    <property type="match status" value="1"/>
</dbReference>
<keyword evidence="3 4" id="KW-0067">ATP-binding</keyword>
<dbReference type="Pfam" id="PF01812">
    <property type="entry name" value="5-FTHF_cyc-lig"/>
    <property type="match status" value="1"/>
</dbReference>
<dbReference type="NCBIfam" id="TIGR02727">
    <property type="entry name" value="MTHFS_bact"/>
    <property type="match status" value="1"/>
</dbReference>
<evidence type="ECO:0000313" key="7">
    <source>
        <dbReference type="Proteomes" id="UP000308038"/>
    </source>
</evidence>
<dbReference type="EC" id="6.3.3.2" evidence="4"/>
<reference evidence="6 7" key="1">
    <citation type="submission" date="2019-04" db="EMBL/GenBank/DDBJ databases">
        <title>Microbes associate with the intestines of laboratory mice.</title>
        <authorList>
            <person name="Navarre W."/>
            <person name="Wong E."/>
            <person name="Huang K.C."/>
            <person name="Tropini C."/>
            <person name="Ng K."/>
            <person name="Yu B."/>
        </authorList>
    </citation>
    <scope>NUCLEOTIDE SEQUENCE [LARGE SCALE GENOMIC DNA]</scope>
    <source>
        <strain evidence="6 7">NM83_B4-11</strain>
    </source>
</reference>
<dbReference type="InterPro" id="IPR024185">
    <property type="entry name" value="FTHF_cligase-like_sf"/>
</dbReference>
<comment type="catalytic activity">
    <reaction evidence="4">
        <text>(6S)-5-formyl-5,6,7,8-tetrahydrofolate + ATP = (6R)-5,10-methenyltetrahydrofolate + ADP + phosphate</text>
        <dbReference type="Rhea" id="RHEA:10488"/>
        <dbReference type="ChEBI" id="CHEBI:30616"/>
        <dbReference type="ChEBI" id="CHEBI:43474"/>
        <dbReference type="ChEBI" id="CHEBI:57455"/>
        <dbReference type="ChEBI" id="CHEBI:57457"/>
        <dbReference type="ChEBI" id="CHEBI:456216"/>
        <dbReference type="EC" id="6.3.3.2"/>
    </reaction>
</comment>
<keyword evidence="4" id="KW-0479">Metal-binding</keyword>
<evidence type="ECO:0000256" key="2">
    <source>
        <dbReference type="ARBA" id="ARBA00022741"/>
    </source>
</evidence>
<evidence type="ECO:0000256" key="3">
    <source>
        <dbReference type="ARBA" id="ARBA00022840"/>
    </source>
</evidence>
<keyword evidence="6" id="KW-0436">Ligase</keyword>
<evidence type="ECO:0000256" key="5">
    <source>
        <dbReference type="SAM" id="MobiDB-lite"/>
    </source>
</evidence>
<dbReference type="PANTHER" id="PTHR23407:SF1">
    <property type="entry name" value="5-FORMYLTETRAHYDROFOLATE CYCLO-LIGASE"/>
    <property type="match status" value="1"/>
</dbReference>
<dbReference type="RefSeq" id="WP_136452055.1">
    <property type="nucleotide sequence ID" value="NZ_SSTI01000010.1"/>
</dbReference>
<dbReference type="SUPFAM" id="SSF100950">
    <property type="entry name" value="NagB/RpiA/CoA transferase-like"/>
    <property type="match status" value="1"/>
</dbReference>
<name>A0ABY2QHF5_9SPHN</name>
<keyword evidence="4" id="KW-0460">Magnesium</keyword>
<gene>
    <name evidence="6" type="ORF">E5988_13850</name>
</gene>
<protein>
    <recommendedName>
        <fullName evidence="4">5-formyltetrahydrofolate cyclo-ligase</fullName>
        <ecNumber evidence="4">6.3.3.2</ecNumber>
    </recommendedName>
</protein>
<evidence type="ECO:0000256" key="1">
    <source>
        <dbReference type="ARBA" id="ARBA00010638"/>
    </source>
</evidence>
<sequence length="183" mass="19830">MNDAPLDKQALRRAARSARQALGPHPPIIAPPPPFTALLAPGMIVASYVPVGSEADPTALVSAARAAGCRIALPHVIDRETPLRFLEWQHDAPLATGPFRLRQPDADAPELVPDLILTPLVAFDRTLARLGQGAGHYDRAFAAYPNAHRIGVAFSVQEVERLPVDPWDVPLHAIITEQEWITS</sequence>
<evidence type="ECO:0000313" key="6">
    <source>
        <dbReference type="EMBL" id="THG38664.1"/>
    </source>
</evidence>
<comment type="cofactor">
    <cofactor evidence="4">
        <name>Mg(2+)</name>
        <dbReference type="ChEBI" id="CHEBI:18420"/>
    </cofactor>
</comment>
<organism evidence="6 7">
    <name type="scientific">Sphingomonas olei</name>
    <dbReference type="NCBI Taxonomy" id="1886787"/>
    <lineage>
        <taxon>Bacteria</taxon>
        <taxon>Pseudomonadati</taxon>
        <taxon>Pseudomonadota</taxon>
        <taxon>Alphaproteobacteria</taxon>
        <taxon>Sphingomonadales</taxon>
        <taxon>Sphingomonadaceae</taxon>
        <taxon>Sphingomonas</taxon>
    </lineage>
</organism>
<dbReference type="InterPro" id="IPR037171">
    <property type="entry name" value="NagB/RpiA_transferase-like"/>
</dbReference>